<dbReference type="GO" id="GO:0003677">
    <property type="term" value="F:DNA binding"/>
    <property type="evidence" value="ECO:0007669"/>
    <property type="project" value="UniProtKB-KW"/>
</dbReference>
<accession>A0A2W7UHH8</accession>
<dbReference type="InterPro" id="IPR000055">
    <property type="entry name" value="Restrct_endonuc_typeI_TRD"/>
</dbReference>
<dbReference type="PANTHER" id="PTHR30408">
    <property type="entry name" value="TYPE-1 RESTRICTION ENZYME ECOKI SPECIFICITY PROTEIN"/>
    <property type="match status" value="1"/>
</dbReference>
<dbReference type="Pfam" id="PF01420">
    <property type="entry name" value="Methylase_S"/>
    <property type="match status" value="1"/>
</dbReference>
<reference evidence="5 6" key="1">
    <citation type="submission" date="2018-06" db="EMBL/GenBank/DDBJ databases">
        <title>Flavobacterium sp IMCC34762, genome.</title>
        <authorList>
            <person name="Joung Y."/>
            <person name="Cho J."/>
            <person name="Song J."/>
        </authorList>
    </citation>
    <scope>NUCLEOTIDE SEQUENCE [LARGE SCALE GENOMIC DNA]</scope>
    <source>
        <strain evidence="5 6">IMCC34762</strain>
    </source>
</reference>
<evidence type="ECO:0000256" key="3">
    <source>
        <dbReference type="ARBA" id="ARBA00023125"/>
    </source>
</evidence>
<dbReference type="InterPro" id="IPR052021">
    <property type="entry name" value="Type-I_RS_S_subunit"/>
</dbReference>
<gene>
    <name evidence="5" type="ORF">DOS84_13100</name>
</gene>
<dbReference type="Gene3D" id="3.90.220.20">
    <property type="entry name" value="DNA methylase specificity domains"/>
    <property type="match status" value="2"/>
</dbReference>
<dbReference type="GO" id="GO:0009307">
    <property type="term" value="P:DNA restriction-modification system"/>
    <property type="evidence" value="ECO:0007669"/>
    <property type="project" value="UniProtKB-KW"/>
</dbReference>
<evidence type="ECO:0000313" key="5">
    <source>
        <dbReference type="EMBL" id="PZX92805.1"/>
    </source>
</evidence>
<dbReference type="PANTHER" id="PTHR30408:SF13">
    <property type="entry name" value="TYPE I RESTRICTION ENZYME HINDI SPECIFICITY SUBUNIT"/>
    <property type="match status" value="1"/>
</dbReference>
<keyword evidence="2" id="KW-0680">Restriction system</keyword>
<evidence type="ECO:0000313" key="6">
    <source>
        <dbReference type="Proteomes" id="UP000249177"/>
    </source>
</evidence>
<dbReference type="Proteomes" id="UP000249177">
    <property type="component" value="Unassembled WGS sequence"/>
</dbReference>
<comment type="similarity">
    <text evidence="1">Belongs to the type-I restriction system S methylase family.</text>
</comment>
<name>A0A2W7UHH8_9FLAO</name>
<evidence type="ECO:0000256" key="1">
    <source>
        <dbReference type="ARBA" id="ARBA00010923"/>
    </source>
</evidence>
<dbReference type="SUPFAM" id="SSF116734">
    <property type="entry name" value="DNA methylase specificity domain"/>
    <property type="match status" value="2"/>
</dbReference>
<keyword evidence="6" id="KW-1185">Reference proteome</keyword>
<dbReference type="RefSeq" id="WP_111410570.1">
    <property type="nucleotide sequence ID" value="NZ_QKXH01000008.1"/>
</dbReference>
<dbReference type="OrthoDB" id="9816225at2"/>
<evidence type="ECO:0000256" key="2">
    <source>
        <dbReference type="ARBA" id="ARBA00022747"/>
    </source>
</evidence>
<evidence type="ECO:0000259" key="4">
    <source>
        <dbReference type="Pfam" id="PF01420"/>
    </source>
</evidence>
<keyword evidence="3" id="KW-0238">DNA-binding</keyword>
<comment type="caution">
    <text evidence="5">The sequence shown here is derived from an EMBL/GenBank/DDBJ whole genome shotgun (WGS) entry which is preliminary data.</text>
</comment>
<organism evidence="5 6">
    <name type="scientific">Flavobacterium aquariorum</name>
    <dbReference type="NCBI Taxonomy" id="2217670"/>
    <lineage>
        <taxon>Bacteria</taxon>
        <taxon>Pseudomonadati</taxon>
        <taxon>Bacteroidota</taxon>
        <taxon>Flavobacteriia</taxon>
        <taxon>Flavobacteriales</taxon>
        <taxon>Flavobacteriaceae</taxon>
        <taxon>Flavobacterium</taxon>
    </lineage>
</organism>
<feature type="domain" description="Type I restriction modification DNA specificity" evidence="4">
    <location>
        <begin position="85"/>
        <end position="273"/>
    </location>
</feature>
<dbReference type="EMBL" id="QKXH01000008">
    <property type="protein sequence ID" value="PZX92805.1"/>
    <property type="molecule type" value="Genomic_DNA"/>
</dbReference>
<protein>
    <recommendedName>
        <fullName evidence="4">Type I restriction modification DNA specificity domain-containing protein</fullName>
    </recommendedName>
</protein>
<proteinExistence type="inferred from homology"/>
<dbReference type="AlphaFoldDB" id="A0A2W7UHH8"/>
<dbReference type="InterPro" id="IPR044946">
    <property type="entry name" value="Restrct_endonuc_typeI_TRD_sf"/>
</dbReference>
<sequence>MGRFLWNEIVPIPSVDKQQEIVREYNIIQNRIALNKQLITTLEETAQTIYKQWFVDFEFPDEKGKPYKSNGGKMIWCEELEKEIPVGWEYNYFGNLIETINGYAFKSEDFDLKGIYPIIKIKNIKAPYVYIQSDTQYYNNKISANLRKLTANKGDILISMTGSGANQLNSAVGQVGKYYYKVKALINQRVCKILPKQDFYNEFIFQFISSQDIQTELLNGSTGSANQANISPNQIKDLKVLIPDENTLKIYSKTASSIDNFKSLEMIDKLEELNILLLAKMTKVETKIETV</sequence>